<dbReference type="GO" id="GO:0005886">
    <property type="term" value="C:plasma membrane"/>
    <property type="evidence" value="ECO:0007669"/>
    <property type="project" value="TreeGrafter"/>
</dbReference>
<keyword evidence="3" id="KW-0902">Two-component regulatory system</keyword>
<proteinExistence type="predicted"/>
<accession>A0A0H4X8M6</accession>
<evidence type="ECO:0000259" key="5">
    <source>
        <dbReference type="Pfam" id="PF02702"/>
    </source>
</evidence>
<dbReference type="Gene3D" id="3.40.50.300">
    <property type="entry name" value="P-loop containing nucleotide triphosphate hydrolases"/>
    <property type="match status" value="1"/>
</dbReference>
<protein>
    <submittedName>
        <fullName evidence="6">Osmosensitive K+ channel histidine kinase KdpD</fullName>
    </submittedName>
</protein>
<dbReference type="RefSeq" id="WP_002637647.1">
    <property type="nucleotide sequence ID" value="NZ_CP012109.1"/>
</dbReference>
<evidence type="ECO:0000259" key="4">
    <source>
        <dbReference type="Pfam" id="PF00582"/>
    </source>
</evidence>
<dbReference type="InterPro" id="IPR014729">
    <property type="entry name" value="Rossmann-like_a/b/a_fold"/>
</dbReference>
<evidence type="ECO:0000256" key="1">
    <source>
        <dbReference type="ARBA" id="ARBA00022679"/>
    </source>
</evidence>
<sequence>MTTTRRTRAEDFLELVERGRRGRLKLYIGFAAGVGKTYRMLEEAHALKRRGVDVVLGFVEPHERAETQALVEGLEVVPRKQYTYRDVTVEEMDLDAVLARKPQVAVVDELAHTNLPVCRHRKRYQDVQALLDAGINVIGAFNVQHLESLNDLVERATGVTVRETLPDSFLKSADQVVNLDLAVEDLHERLRAGKIYAKEKVPQALERFFRDENLATLRELALREVAESLERATSRPQQGAGDEGSQRGAAWGRVLVALSSYPRHAATLLRRGSRMAGRLNTDWFVVYVETPREAPHLIDAEAQRHLLANIEKAKELGAEVVRLRATDPVEGILDFARSHGVGHIIVGRSHQPWWKQRLGRAVDVRLVREGRGFDIHVVAFESPQEGRRP</sequence>
<evidence type="ECO:0000256" key="2">
    <source>
        <dbReference type="ARBA" id="ARBA00022777"/>
    </source>
</evidence>
<dbReference type="AlphaFoldDB" id="A0A0H4X8M6"/>
<dbReference type="PANTHER" id="PTHR45569">
    <property type="entry name" value="SENSOR PROTEIN KDPD"/>
    <property type="match status" value="1"/>
</dbReference>
<dbReference type="OrthoDB" id="9806130at2"/>
<dbReference type="eggNOG" id="COG2205">
    <property type="taxonomic scope" value="Bacteria"/>
</dbReference>
<dbReference type="GO" id="GO:0000155">
    <property type="term" value="F:phosphorelay sensor kinase activity"/>
    <property type="evidence" value="ECO:0007669"/>
    <property type="project" value="InterPro"/>
</dbReference>
<dbReference type="Gene3D" id="3.40.50.620">
    <property type="entry name" value="HUPs"/>
    <property type="match status" value="1"/>
</dbReference>
<feature type="domain" description="Signal transduction histidine kinase osmosensitive K+ channel sensor N-terminal" evidence="5">
    <location>
        <begin position="20"/>
        <end position="228"/>
    </location>
</feature>
<reference evidence="6 7" key="1">
    <citation type="journal article" date="2016" name="PLoS ONE">
        <title>Complete Genome Sequence and Comparative Genomics of a Novel Myxobacterium Myxococcus hansupus.</title>
        <authorList>
            <person name="Sharma G."/>
            <person name="Narwani T."/>
            <person name="Subramanian S."/>
        </authorList>
    </citation>
    <scope>NUCLEOTIDE SEQUENCE [LARGE SCALE GENOMIC DNA]</scope>
    <source>
        <strain evidence="7">mixupus</strain>
    </source>
</reference>
<dbReference type="PANTHER" id="PTHR45569:SF1">
    <property type="entry name" value="SENSOR PROTEIN KDPD"/>
    <property type="match status" value="1"/>
</dbReference>
<name>A0A0H4X8M6_9BACT</name>
<keyword evidence="1" id="KW-0808">Transferase</keyword>
<feature type="domain" description="UspA" evidence="4">
    <location>
        <begin position="253"/>
        <end position="368"/>
    </location>
</feature>
<keyword evidence="6" id="KW-0406">Ion transport</keyword>
<gene>
    <name evidence="6" type="ORF">A176_006832</name>
</gene>
<dbReference type="Pfam" id="PF02702">
    <property type="entry name" value="KdpD"/>
    <property type="match status" value="1"/>
</dbReference>
<evidence type="ECO:0000256" key="3">
    <source>
        <dbReference type="ARBA" id="ARBA00023012"/>
    </source>
</evidence>
<dbReference type="FunFam" id="3.40.50.300:FF:000483">
    <property type="entry name" value="Sensor histidine kinase KdpD"/>
    <property type="match status" value="1"/>
</dbReference>
<organism evidence="6 7">
    <name type="scientific">Pseudomyxococcus hansupus</name>
    <dbReference type="NCBI Taxonomy" id="1297742"/>
    <lineage>
        <taxon>Bacteria</taxon>
        <taxon>Pseudomonadati</taxon>
        <taxon>Myxococcota</taxon>
        <taxon>Myxococcia</taxon>
        <taxon>Myxococcales</taxon>
        <taxon>Cystobacterineae</taxon>
        <taxon>Myxococcaceae</taxon>
        <taxon>Pseudomyxococcus</taxon>
    </lineage>
</organism>
<dbReference type="InterPro" id="IPR052023">
    <property type="entry name" value="Histidine_kinase_KdpD"/>
</dbReference>
<dbReference type="Proteomes" id="UP000009026">
    <property type="component" value="Chromosome"/>
</dbReference>
<evidence type="ECO:0000313" key="7">
    <source>
        <dbReference type="Proteomes" id="UP000009026"/>
    </source>
</evidence>
<dbReference type="GO" id="GO:0005737">
    <property type="term" value="C:cytoplasm"/>
    <property type="evidence" value="ECO:0007669"/>
    <property type="project" value="UniProtKB-ARBA"/>
</dbReference>
<dbReference type="InterPro" id="IPR006016">
    <property type="entry name" value="UspA"/>
</dbReference>
<keyword evidence="7" id="KW-1185">Reference proteome</keyword>
<dbReference type="CDD" id="cd01987">
    <property type="entry name" value="USP_KdpD-like"/>
    <property type="match status" value="1"/>
</dbReference>
<dbReference type="PATRIC" id="fig|1297742.4.peg.6930"/>
<dbReference type="SUPFAM" id="SSF52402">
    <property type="entry name" value="Adenine nucleotide alpha hydrolases-like"/>
    <property type="match status" value="1"/>
</dbReference>
<keyword evidence="2 6" id="KW-0418">Kinase</keyword>
<dbReference type="InterPro" id="IPR003852">
    <property type="entry name" value="Sig_transdc_His_kinase_KdpD_N"/>
</dbReference>
<dbReference type="STRING" id="1297742.A176_006832"/>
<dbReference type="KEGG" id="mym:A176_006832"/>
<dbReference type="GO" id="GO:0034220">
    <property type="term" value="P:monoatomic ion transmembrane transport"/>
    <property type="evidence" value="ECO:0007669"/>
    <property type="project" value="UniProtKB-KW"/>
</dbReference>
<dbReference type="EMBL" id="CP012109">
    <property type="protein sequence ID" value="AKQ69920.1"/>
    <property type="molecule type" value="Genomic_DNA"/>
</dbReference>
<dbReference type="Pfam" id="PF00582">
    <property type="entry name" value="Usp"/>
    <property type="match status" value="1"/>
</dbReference>
<keyword evidence="6" id="KW-0813">Transport</keyword>
<keyword evidence="6" id="KW-0407">Ion channel</keyword>
<dbReference type="InterPro" id="IPR027417">
    <property type="entry name" value="P-loop_NTPase"/>
</dbReference>
<evidence type="ECO:0000313" key="6">
    <source>
        <dbReference type="EMBL" id="AKQ69920.1"/>
    </source>
</evidence>